<keyword evidence="10 11" id="KW-0472">Membrane</keyword>
<dbReference type="AlphaFoldDB" id="A0A0H5RKR4"/>
<organism evidence="12">
    <name type="scientific">Spongospora subterranea</name>
    <dbReference type="NCBI Taxonomy" id="70186"/>
    <lineage>
        <taxon>Eukaryota</taxon>
        <taxon>Sar</taxon>
        <taxon>Rhizaria</taxon>
        <taxon>Endomyxa</taxon>
        <taxon>Phytomyxea</taxon>
        <taxon>Plasmodiophorida</taxon>
        <taxon>Plasmodiophoridae</taxon>
        <taxon>Spongospora</taxon>
    </lineage>
</organism>
<evidence type="ECO:0000256" key="4">
    <source>
        <dbReference type="ARBA" id="ARBA00022660"/>
    </source>
</evidence>
<dbReference type="GO" id="GO:0045271">
    <property type="term" value="C:respiratory chain complex I"/>
    <property type="evidence" value="ECO:0007669"/>
    <property type="project" value="UniProtKB-UniRule"/>
</dbReference>
<dbReference type="Pfam" id="PF06212">
    <property type="entry name" value="GRIM-19"/>
    <property type="match status" value="1"/>
</dbReference>
<keyword evidence="8 11" id="KW-1133">Transmembrane helix</keyword>
<evidence type="ECO:0000256" key="6">
    <source>
        <dbReference type="ARBA" id="ARBA00022792"/>
    </source>
</evidence>
<evidence type="ECO:0000256" key="8">
    <source>
        <dbReference type="ARBA" id="ARBA00022989"/>
    </source>
</evidence>
<keyword evidence="6 11" id="KW-0999">Mitochondrion inner membrane</keyword>
<keyword evidence="3 11" id="KW-0813">Transport</keyword>
<dbReference type="PANTHER" id="PTHR12966">
    <property type="entry name" value="NADH DEHYDROGENASE UBIQUINONE 1 ALPHA SUBCOMPLEX SUBUNIT 13"/>
    <property type="match status" value="1"/>
</dbReference>
<comment type="subcellular location">
    <subcellularLocation>
        <location evidence="1 11">Mitochondrion inner membrane</location>
        <topology evidence="1 11">Single-pass membrane protein</topology>
        <orientation evidence="1 11">Matrix side</orientation>
    </subcellularLocation>
</comment>
<keyword evidence="7 11" id="KW-0249">Electron transport</keyword>
<dbReference type="InterPro" id="IPR009346">
    <property type="entry name" value="GRIM-19"/>
</dbReference>
<evidence type="ECO:0000256" key="5">
    <source>
        <dbReference type="ARBA" id="ARBA00022692"/>
    </source>
</evidence>
<evidence type="ECO:0000256" key="7">
    <source>
        <dbReference type="ARBA" id="ARBA00022982"/>
    </source>
</evidence>
<keyword evidence="5 11" id="KW-0812">Transmembrane</keyword>
<reference evidence="12" key="1">
    <citation type="submission" date="2015-04" db="EMBL/GenBank/DDBJ databases">
        <title>The genome sequence of the plant pathogenic Rhizarian Plasmodiophora brassicae reveals insights in its biotrophic life cycle and the origin of chitin synthesis.</title>
        <authorList>
            <person name="Schwelm A."/>
            <person name="Fogelqvist J."/>
            <person name="Knaust A."/>
            <person name="Julke S."/>
            <person name="Lilja T."/>
            <person name="Dhandapani V."/>
            <person name="Bonilla-Rosso G."/>
            <person name="Karlsson M."/>
            <person name="Shevchenko A."/>
            <person name="Choi S.R."/>
            <person name="Kim H.G."/>
            <person name="Park J.Y."/>
            <person name="Lim Y.P."/>
            <person name="Ludwig-Muller J."/>
            <person name="Dixelius C."/>
        </authorList>
    </citation>
    <scope>NUCLEOTIDE SEQUENCE</scope>
    <source>
        <tissue evidence="12">Potato root galls</tissue>
    </source>
</reference>
<keyword evidence="9 11" id="KW-0496">Mitochondrion</keyword>
<feature type="transmembrane region" description="Helical" evidence="11">
    <location>
        <begin position="33"/>
        <end position="50"/>
    </location>
</feature>
<evidence type="ECO:0000256" key="3">
    <source>
        <dbReference type="ARBA" id="ARBA00022448"/>
    </source>
</evidence>
<dbReference type="GO" id="GO:0005743">
    <property type="term" value="C:mitochondrial inner membrane"/>
    <property type="evidence" value="ECO:0007669"/>
    <property type="project" value="UniProtKB-SubCell"/>
</dbReference>
<protein>
    <recommendedName>
        <fullName evidence="11">NADH dehydrogenase [ubiquinone] 1 alpha subcomplex subunit 13</fullName>
    </recommendedName>
</protein>
<evidence type="ECO:0000256" key="11">
    <source>
        <dbReference type="RuleBase" id="RU368034"/>
    </source>
</evidence>
<proteinExistence type="inferred from homology"/>
<sequence>MSTYRQDIAPAGGFPPVDVRRVTPFWGPTPKQWWQIGIATSFIGLIATVINNRNLKKIKRQDLRAKMTLTPLLQALEDERYIKLREVKLAREAEITADDPEWEVGASVYHFPELAQGE</sequence>
<accession>A0A0H5RKR4</accession>
<evidence type="ECO:0000256" key="9">
    <source>
        <dbReference type="ARBA" id="ARBA00023128"/>
    </source>
</evidence>
<comment type="function">
    <text evidence="11">Complex I functions in the transfer of electrons from NADH to the respiratory chain. Accessory subunit of the mitochondrial membrane respiratory chain NADH dehydrogenase (Complex I), that is believed not to be involved in catalysis.</text>
</comment>
<keyword evidence="4 11" id="KW-0679">Respiratory chain</keyword>
<comment type="similarity">
    <text evidence="2 11">Belongs to the complex I NDUFA13 subunit family.</text>
</comment>
<evidence type="ECO:0000256" key="2">
    <source>
        <dbReference type="ARBA" id="ARBA00007312"/>
    </source>
</evidence>
<evidence type="ECO:0000313" key="12">
    <source>
        <dbReference type="EMBL" id="CRZ09304.1"/>
    </source>
</evidence>
<evidence type="ECO:0000256" key="1">
    <source>
        <dbReference type="ARBA" id="ARBA00004298"/>
    </source>
</evidence>
<dbReference type="EMBL" id="HACM01008862">
    <property type="protein sequence ID" value="CRZ09304.1"/>
    <property type="molecule type" value="Transcribed_RNA"/>
</dbReference>
<evidence type="ECO:0000256" key="10">
    <source>
        <dbReference type="ARBA" id="ARBA00023136"/>
    </source>
</evidence>
<dbReference type="PANTHER" id="PTHR12966:SF0">
    <property type="entry name" value="NADH DEHYDROGENASE [UBIQUINONE] 1 ALPHA SUBCOMPLEX SUBUNIT 13"/>
    <property type="match status" value="1"/>
</dbReference>
<name>A0A0H5RKR4_9EUKA</name>